<accession>A0ABV0Y274</accession>
<dbReference type="EMBL" id="JAHRIP010020084">
    <property type="protein sequence ID" value="MEQ2287873.1"/>
    <property type="molecule type" value="Genomic_DNA"/>
</dbReference>
<comment type="caution">
    <text evidence="1">The sequence shown here is derived from an EMBL/GenBank/DDBJ whole genome shotgun (WGS) entry which is preliminary data.</text>
</comment>
<evidence type="ECO:0000313" key="2">
    <source>
        <dbReference type="Proteomes" id="UP001469553"/>
    </source>
</evidence>
<proteinExistence type="predicted"/>
<keyword evidence="2" id="KW-1185">Reference proteome</keyword>
<sequence>MRSVMMEALTLCSDLSKCLKCYQVTHSHISPLISPMQWSCRPFSSSSFTWKISALMGDCSLSPPVHKHNVISISSTPDSLTAVSLRLMYAGVHKACREAVKMSGVASCVESDVSTATGAEDTHWTLVYRGVAGLVNNSKVPMFCGCKTSPYQNHFTSVLDSWYEVFVLISFV</sequence>
<reference evidence="1 2" key="1">
    <citation type="submission" date="2021-06" db="EMBL/GenBank/DDBJ databases">
        <authorList>
            <person name="Palmer J.M."/>
        </authorList>
    </citation>
    <scope>NUCLEOTIDE SEQUENCE [LARGE SCALE GENOMIC DNA]</scope>
    <source>
        <strain evidence="1 2">AS_MEX2019</strain>
        <tissue evidence="1">Muscle</tissue>
    </source>
</reference>
<name>A0ABV0Y274_9TELE</name>
<organism evidence="1 2">
    <name type="scientific">Ameca splendens</name>
    <dbReference type="NCBI Taxonomy" id="208324"/>
    <lineage>
        <taxon>Eukaryota</taxon>
        <taxon>Metazoa</taxon>
        <taxon>Chordata</taxon>
        <taxon>Craniata</taxon>
        <taxon>Vertebrata</taxon>
        <taxon>Euteleostomi</taxon>
        <taxon>Actinopterygii</taxon>
        <taxon>Neopterygii</taxon>
        <taxon>Teleostei</taxon>
        <taxon>Neoteleostei</taxon>
        <taxon>Acanthomorphata</taxon>
        <taxon>Ovalentaria</taxon>
        <taxon>Atherinomorphae</taxon>
        <taxon>Cyprinodontiformes</taxon>
        <taxon>Goodeidae</taxon>
        <taxon>Ameca</taxon>
    </lineage>
</organism>
<gene>
    <name evidence="1" type="ORF">AMECASPLE_017143</name>
</gene>
<protein>
    <submittedName>
        <fullName evidence="1">Uncharacterized protein</fullName>
    </submittedName>
</protein>
<dbReference type="Proteomes" id="UP001469553">
    <property type="component" value="Unassembled WGS sequence"/>
</dbReference>
<evidence type="ECO:0000313" key="1">
    <source>
        <dbReference type="EMBL" id="MEQ2287873.1"/>
    </source>
</evidence>